<keyword evidence="1" id="KW-0472">Membrane</keyword>
<comment type="caution">
    <text evidence="2">The sequence shown here is derived from an EMBL/GenBank/DDBJ whole genome shotgun (WGS) entry which is preliminary data.</text>
</comment>
<protein>
    <submittedName>
        <fullName evidence="2">Uncharacterized protein</fullName>
    </submittedName>
</protein>
<keyword evidence="3" id="KW-1185">Reference proteome</keyword>
<sequence length="45" mass="4927">MGLMWVTTVGFAICLGIVGGVFIYYLRAALDSEDAHRIDPAPKEE</sequence>
<proteinExistence type="predicted"/>
<dbReference type="RefSeq" id="WP_377058952.1">
    <property type="nucleotide sequence ID" value="NZ_JBHLUU010000123.1"/>
</dbReference>
<reference evidence="2 3" key="1">
    <citation type="submission" date="2024-09" db="EMBL/GenBank/DDBJ databases">
        <authorList>
            <person name="Sun Q."/>
            <person name="Mori K."/>
        </authorList>
    </citation>
    <scope>NUCLEOTIDE SEQUENCE [LARGE SCALE GENOMIC DNA]</scope>
    <source>
        <strain evidence="2 3">CGMCC 1.9126</strain>
    </source>
</reference>
<evidence type="ECO:0000313" key="3">
    <source>
        <dbReference type="Proteomes" id="UP001589738"/>
    </source>
</evidence>
<organism evidence="2 3">
    <name type="scientific">Robertmurraya beringensis</name>
    <dbReference type="NCBI Taxonomy" id="641660"/>
    <lineage>
        <taxon>Bacteria</taxon>
        <taxon>Bacillati</taxon>
        <taxon>Bacillota</taxon>
        <taxon>Bacilli</taxon>
        <taxon>Bacillales</taxon>
        <taxon>Bacillaceae</taxon>
        <taxon>Robertmurraya</taxon>
    </lineage>
</organism>
<dbReference type="Proteomes" id="UP001589738">
    <property type="component" value="Unassembled WGS sequence"/>
</dbReference>
<keyword evidence="1" id="KW-0812">Transmembrane</keyword>
<name>A0ABV6KWI5_9BACI</name>
<gene>
    <name evidence="2" type="ORF">ACFFHF_20795</name>
</gene>
<evidence type="ECO:0000256" key="1">
    <source>
        <dbReference type="SAM" id="Phobius"/>
    </source>
</evidence>
<evidence type="ECO:0000313" key="2">
    <source>
        <dbReference type="EMBL" id="MFC0477633.1"/>
    </source>
</evidence>
<accession>A0ABV6KWI5</accession>
<dbReference type="EMBL" id="JBHLUU010000123">
    <property type="protein sequence ID" value="MFC0477633.1"/>
    <property type="molecule type" value="Genomic_DNA"/>
</dbReference>
<keyword evidence="1" id="KW-1133">Transmembrane helix</keyword>
<feature type="transmembrane region" description="Helical" evidence="1">
    <location>
        <begin position="6"/>
        <end position="26"/>
    </location>
</feature>